<reference evidence="1 2" key="1">
    <citation type="journal article" date="2011" name="J. Bacteriol.">
        <title>Genome sequence of Chthoniobacter flavus Ellin428, an aerobic heterotrophic soil bacterium.</title>
        <authorList>
            <person name="Kant R."/>
            <person name="van Passel M.W."/>
            <person name="Palva A."/>
            <person name="Lucas S."/>
            <person name="Lapidus A."/>
            <person name="Glavina Del Rio T."/>
            <person name="Dalin E."/>
            <person name="Tice H."/>
            <person name="Bruce D."/>
            <person name="Goodwin L."/>
            <person name="Pitluck S."/>
            <person name="Larimer F.W."/>
            <person name="Land M.L."/>
            <person name="Hauser L."/>
            <person name="Sangwan P."/>
            <person name="de Vos W.M."/>
            <person name="Janssen P.H."/>
            <person name="Smidt H."/>
        </authorList>
    </citation>
    <scope>NUCLEOTIDE SEQUENCE [LARGE SCALE GENOMIC DNA]</scope>
    <source>
        <strain evidence="1 2">Ellin428</strain>
    </source>
</reference>
<protein>
    <submittedName>
        <fullName evidence="1">Addiction module component</fullName>
    </submittedName>
</protein>
<gene>
    <name evidence="1" type="ORF">CfE428DRAFT_5658</name>
</gene>
<dbReference type="NCBIfam" id="TIGR02574">
    <property type="entry name" value="stabl_TIGR02574"/>
    <property type="match status" value="1"/>
</dbReference>
<dbReference type="EMBL" id="ABVL01000027">
    <property type="protein sequence ID" value="EDY16849.1"/>
    <property type="molecule type" value="Genomic_DNA"/>
</dbReference>
<dbReference type="InterPro" id="IPR013406">
    <property type="entry name" value="CHP02574_addiction_mod"/>
</dbReference>
<dbReference type="STRING" id="497964.CfE428DRAFT_5658"/>
<dbReference type="Pfam" id="PF09720">
    <property type="entry name" value="Unstab_antitox"/>
    <property type="match status" value="1"/>
</dbReference>
<name>B4D9R8_9BACT</name>
<dbReference type="AlphaFoldDB" id="B4D9R8"/>
<comment type="caution">
    <text evidence="1">The sequence shown here is derived from an EMBL/GenBank/DDBJ whole genome shotgun (WGS) entry which is preliminary data.</text>
</comment>
<keyword evidence="2" id="KW-1185">Reference proteome</keyword>
<evidence type="ECO:0000313" key="1">
    <source>
        <dbReference type="EMBL" id="EDY16849.1"/>
    </source>
</evidence>
<evidence type="ECO:0000313" key="2">
    <source>
        <dbReference type="Proteomes" id="UP000005824"/>
    </source>
</evidence>
<dbReference type="InParanoid" id="B4D9R8"/>
<organism evidence="1 2">
    <name type="scientific">Chthoniobacter flavus Ellin428</name>
    <dbReference type="NCBI Taxonomy" id="497964"/>
    <lineage>
        <taxon>Bacteria</taxon>
        <taxon>Pseudomonadati</taxon>
        <taxon>Verrucomicrobiota</taxon>
        <taxon>Spartobacteria</taxon>
        <taxon>Chthoniobacterales</taxon>
        <taxon>Chthoniobacteraceae</taxon>
        <taxon>Chthoniobacter</taxon>
    </lineage>
</organism>
<sequence>MILETIPAIQALSVEEKLLLAGEIWREASAAVGPISSETAALLDERIAAYRDRPQDVLTTEQVTENLRHLKERLVVRQK</sequence>
<proteinExistence type="predicted"/>
<accession>B4D9R8</accession>
<dbReference type="Proteomes" id="UP000005824">
    <property type="component" value="Unassembled WGS sequence"/>
</dbReference>